<name>X0S170_9ZZZZ</name>
<dbReference type="AlphaFoldDB" id="X0S170"/>
<gene>
    <name evidence="1" type="ORF">S01H1_03139</name>
</gene>
<proteinExistence type="predicted"/>
<sequence length="51" mass="5830">GRKRLPAQVTLIQSEILNLKSEILNPKLYRHDNPLLLERLALGESLEHLAD</sequence>
<comment type="caution">
    <text evidence="1">The sequence shown here is derived from an EMBL/GenBank/DDBJ whole genome shotgun (WGS) entry which is preliminary data.</text>
</comment>
<evidence type="ECO:0000313" key="1">
    <source>
        <dbReference type="EMBL" id="GAF74818.1"/>
    </source>
</evidence>
<dbReference type="EMBL" id="BARS01001669">
    <property type="protein sequence ID" value="GAF74818.1"/>
    <property type="molecule type" value="Genomic_DNA"/>
</dbReference>
<accession>X0S170</accession>
<protein>
    <submittedName>
        <fullName evidence="1">Uncharacterized protein</fullName>
    </submittedName>
</protein>
<organism evidence="1">
    <name type="scientific">marine sediment metagenome</name>
    <dbReference type="NCBI Taxonomy" id="412755"/>
    <lineage>
        <taxon>unclassified sequences</taxon>
        <taxon>metagenomes</taxon>
        <taxon>ecological metagenomes</taxon>
    </lineage>
</organism>
<reference evidence="1" key="1">
    <citation type="journal article" date="2014" name="Front. Microbiol.">
        <title>High frequency of phylogenetically diverse reductive dehalogenase-homologous genes in deep subseafloor sedimentary metagenomes.</title>
        <authorList>
            <person name="Kawai M."/>
            <person name="Futagami T."/>
            <person name="Toyoda A."/>
            <person name="Takaki Y."/>
            <person name="Nishi S."/>
            <person name="Hori S."/>
            <person name="Arai W."/>
            <person name="Tsubouchi T."/>
            <person name="Morono Y."/>
            <person name="Uchiyama I."/>
            <person name="Ito T."/>
            <person name="Fujiyama A."/>
            <person name="Inagaki F."/>
            <person name="Takami H."/>
        </authorList>
    </citation>
    <scope>NUCLEOTIDE SEQUENCE</scope>
    <source>
        <strain evidence="1">Expedition CK06-06</strain>
    </source>
</reference>
<feature type="non-terminal residue" evidence="1">
    <location>
        <position position="1"/>
    </location>
</feature>